<evidence type="ECO:0000313" key="2">
    <source>
        <dbReference type="Proteomes" id="UP000037035"/>
    </source>
</evidence>
<dbReference type="VEuPathDB" id="FungiDB:VP01_5898g1"/>
<gene>
    <name evidence="1" type="ORF">VP01_5898g1</name>
</gene>
<comment type="caution">
    <text evidence="1">The sequence shown here is derived from an EMBL/GenBank/DDBJ whole genome shotgun (WGS) entry which is preliminary data.</text>
</comment>
<dbReference type="GO" id="GO:0003676">
    <property type="term" value="F:nucleic acid binding"/>
    <property type="evidence" value="ECO:0007669"/>
    <property type="project" value="InterPro"/>
</dbReference>
<reference evidence="1 2" key="1">
    <citation type="submission" date="2015-08" db="EMBL/GenBank/DDBJ databases">
        <title>Next Generation Sequencing and Analysis of the Genome of Puccinia sorghi L Schw, the Causal Agent of Maize Common Rust.</title>
        <authorList>
            <person name="Rochi L."/>
            <person name="Burguener G."/>
            <person name="Darino M."/>
            <person name="Turjanski A."/>
            <person name="Kreff E."/>
            <person name="Dieguez M.J."/>
            <person name="Sacco F."/>
        </authorList>
    </citation>
    <scope>NUCLEOTIDE SEQUENCE [LARGE SCALE GENOMIC DNA]</scope>
    <source>
        <strain evidence="1 2">RO10H11247</strain>
    </source>
</reference>
<dbReference type="Proteomes" id="UP000037035">
    <property type="component" value="Unassembled WGS sequence"/>
</dbReference>
<proteinExistence type="predicted"/>
<protein>
    <submittedName>
        <fullName evidence="1">Uncharacterized protein</fullName>
    </submittedName>
</protein>
<evidence type="ECO:0000313" key="1">
    <source>
        <dbReference type="EMBL" id="KNZ48121.1"/>
    </source>
</evidence>
<name>A0A0L6UHU6_9BASI</name>
<feature type="non-terminal residue" evidence="1">
    <location>
        <position position="1"/>
    </location>
</feature>
<organism evidence="1 2">
    <name type="scientific">Puccinia sorghi</name>
    <dbReference type="NCBI Taxonomy" id="27349"/>
    <lineage>
        <taxon>Eukaryota</taxon>
        <taxon>Fungi</taxon>
        <taxon>Dikarya</taxon>
        <taxon>Basidiomycota</taxon>
        <taxon>Pucciniomycotina</taxon>
        <taxon>Pucciniomycetes</taxon>
        <taxon>Pucciniales</taxon>
        <taxon>Pucciniaceae</taxon>
        <taxon>Puccinia</taxon>
    </lineage>
</organism>
<sequence length="121" mass="13696">IGWSKISIGGVISLTATKDTLNRPKFYMFLKYDLIPQMNPHPGKMFVLVLDNAAMHQTYPLPYFPKLVFSAIKSKLQGTQEPTCTLDPQWAIFQVTVEIMTADFCYSVCKHCGYSVETNPQ</sequence>
<dbReference type="EMBL" id="LAVV01011160">
    <property type="protein sequence ID" value="KNZ48121.1"/>
    <property type="molecule type" value="Genomic_DNA"/>
</dbReference>
<dbReference type="InterPro" id="IPR036397">
    <property type="entry name" value="RNaseH_sf"/>
</dbReference>
<accession>A0A0L6UHU6</accession>
<dbReference type="AlphaFoldDB" id="A0A0L6UHU6"/>
<dbReference type="Gene3D" id="3.30.420.10">
    <property type="entry name" value="Ribonuclease H-like superfamily/Ribonuclease H"/>
    <property type="match status" value="1"/>
</dbReference>
<dbReference type="PANTHER" id="PTHR46564">
    <property type="entry name" value="TRANSPOSASE"/>
    <property type="match status" value="1"/>
</dbReference>
<dbReference type="PANTHER" id="PTHR46564:SF1">
    <property type="entry name" value="TRANSPOSASE"/>
    <property type="match status" value="1"/>
</dbReference>
<keyword evidence="2" id="KW-1185">Reference proteome</keyword>
<dbReference type="OrthoDB" id="2142724at2759"/>